<evidence type="ECO:0000256" key="1">
    <source>
        <dbReference type="ARBA" id="ARBA00004123"/>
    </source>
</evidence>
<keyword evidence="4" id="KW-0158">Chromosome</keyword>
<dbReference type="Proteomes" id="UP000316621">
    <property type="component" value="Chromosome 4"/>
</dbReference>
<dbReference type="CDD" id="cd22911">
    <property type="entry name" value="HFD_H3"/>
    <property type="match status" value="1"/>
</dbReference>
<feature type="domain" description="Core Histone H2A/H2B/H3" evidence="9">
    <location>
        <begin position="38"/>
        <end position="126"/>
    </location>
</feature>
<dbReference type="FunFam" id="1.10.20.10:FF:000085">
    <property type="entry name" value="Histone H3.2"/>
    <property type="match status" value="1"/>
</dbReference>
<dbReference type="SMART" id="SM00428">
    <property type="entry name" value="H3"/>
    <property type="match status" value="1"/>
</dbReference>
<keyword evidence="7" id="KW-0544">Nucleosome core</keyword>
<feature type="region of interest" description="Disordered" evidence="8">
    <location>
        <begin position="1"/>
        <end position="37"/>
    </location>
</feature>
<dbReference type="OrthoDB" id="842664at2759"/>
<reference evidence="10 11" key="1">
    <citation type="journal article" date="2018" name="Science">
        <title>The opium poppy genome and morphinan production.</title>
        <authorList>
            <person name="Guo L."/>
            <person name="Winzer T."/>
            <person name="Yang X."/>
            <person name="Li Y."/>
            <person name="Ning Z."/>
            <person name="He Z."/>
            <person name="Teodor R."/>
            <person name="Lu Y."/>
            <person name="Bowser T.A."/>
            <person name="Graham I.A."/>
            <person name="Ye K."/>
        </authorList>
    </citation>
    <scope>NUCLEOTIDE SEQUENCE [LARGE SCALE GENOMIC DNA]</scope>
    <source>
        <strain evidence="11">cv. HN1</strain>
        <tissue evidence="10">Leaves</tissue>
    </source>
</reference>
<dbReference type="STRING" id="3469.A0A4Y7JEA7"/>
<evidence type="ECO:0000313" key="10">
    <source>
        <dbReference type="EMBL" id="RZC58330.1"/>
    </source>
</evidence>
<evidence type="ECO:0000256" key="4">
    <source>
        <dbReference type="ARBA" id="ARBA00022454"/>
    </source>
</evidence>
<evidence type="ECO:0000313" key="11">
    <source>
        <dbReference type="Proteomes" id="UP000316621"/>
    </source>
</evidence>
<dbReference type="InterPro" id="IPR000164">
    <property type="entry name" value="Histone_H3/CENP-A"/>
</dbReference>
<dbReference type="InterPro" id="IPR007125">
    <property type="entry name" value="H2A/H2B/H3"/>
</dbReference>
<evidence type="ECO:0000256" key="7">
    <source>
        <dbReference type="ARBA" id="ARBA00023269"/>
    </source>
</evidence>
<dbReference type="Pfam" id="PF00125">
    <property type="entry name" value="Histone"/>
    <property type="match status" value="1"/>
</dbReference>
<keyword evidence="6" id="KW-0539">Nucleus</keyword>
<sequence length="133" mass="15318">MSRKKHFARRSGGVPGQQPPSSSSQPQAAQRKPYRHKPGTVALKEIRKFQKSFDLLLPRAPFIRIVKEITNNFSKDVDRWQAEALTALQEAAEAFLIHQFEDTQLCAIHAKRVTIMQKDWQLARRLGGRGRQW</sequence>
<evidence type="ECO:0000256" key="2">
    <source>
        <dbReference type="ARBA" id="ARBA00004286"/>
    </source>
</evidence>
<dbReference type="AlphaFoldDB" id="A0A4Y7JEA7"/>
<dbReference type="OMA" id="CVKEITH"/>
<dbReference type="SUPFAM" id="SSF47113">
    <property type="entry name" value="Histone-fold"/>
    <property type="match status" value="1"/>
</dbReference>
<evidence type="ECO:0000256" key="8">
    <source>
        <dbReference type="SAM" id="MobiDB-lite"/>
    </source>
</evidence>
<comment type="subcellular location">
    <subcellularLocation>
        <location evidence="2">Chromosome</location>
    </subcellularLocation>
    <subcellularLocation>
        <location evidence="1">Nucleus</location>
    </subcellularLocation>
</comment>
<evidence type="ECO:0000256" key="5">
    <source>
        <dbReference type="ARBA" id="ARBA00023125"/>
    </source>
</evidence>
<keyword evidence="11" id="KW-1185">Reference proteome</keyword>
<dbReference type="PANTHER" id="PTHR11426">
    <property type="entry name" value="HISTONE H3"/>
    <property type="match status" value="1"/>
</dbReference>
<keyword evidence="5" id="KW-0238">DNA-binding</keyword>
<dbReference type="GO" id="GO:0005634">
    <property type="term" value="C:nucleus"/>
    <property type="evidence" value="ECO:0007669"/>
    <property type="project" value="UniProtKB-SubCell"/>
</dbReference>
<dbReference type="GO" id="GO:0000786">
    <property type="term" value="C:nucleosome"/>
    <property type="evidence" value="ECO:0007669"/>
    <property type="project" value="UniProtKB-KW"/>
</dbReference>
<dbReference type="GO" id="GO:0030527">
    <property type="term" value="F:structural constituent of chromatin"/>
    <property type="evidence" value="ECO:0007669"/>
    <property type="project" value="InterPro"/>
</dbReference>
<dbReference type="GO" id="GO:0003677">
    <property type="term" value="F:DNA binding"/>
    <property type="evidence" value="ECO:0007669"/>
    <property type="project" value="UniProtKB-KW"/>
</dbReference>
<dbReference type="EMBL" id="CM010718">
    <property type="protein sequence ID" value="RZC58330.1"/>
    <property type="molecule type" value="Genomic_DNA"/>
</dbReference>
<comment type="similarity">
    <text evidence="3">Belongs to the histone H3 family.</text>
</comment>
<gene>
    <name evidence="10" type="ORF">C5167_005630</name>
</gene>
<accession>A0A4Y7JEA7</accession>
<dbReference type="Gene3D" id="1.10.20.10">
    <property type="entry name" value="Histone, subunit A"/>
    <property type="match status" value="1"/>
</dbReference>
<dbReference type="GO" id="GO:0046982">
    <property type="term" value="F:protein heterodimerization activity"/>
    <property type="evidence" value="ECO:0007669"/>
    <property type="project" value="InterPro"/>
</dbReference>
<evidence type="ECO:0000259" key="9">
    <source>
        <dbReference type="Pfam" id="PF00125"/>
    </source>
</evidence>
<dbReference type="Gramene" id="RZC58330">
    <property type="protein sequence ID" value="RZC58330"/>
    <property type="gene ID" value="C5167_005630"/>
</dbReference>
<dbReference type="PRINTS" id="PR00622">
    <property type="entry name" value="HISTONEH3"/>
</dbReference>
<evidence type="ECO:0000256" key="6">
    <source>
        <dbReference type="ARBA" id="ARBA00023242"/>
    </source>
</evidence>
<evidence type="ECO:0000256" key="3">
    <source>
        <dbReference type="ARBA" id="ARBA00010343"/>
    </source>
</evidence>
<proteinExistence type="inferred from homology"/>
<dbReference type="InterPro" id="IPR009072">
    <property type="entry name" value="Histone-fold"/>
</dbReference>
<protein>
    <recommendedName>
        <fullName evidence="9">Core Histone H2A/H2B/H3 domain-containing protein</fullName>
    </recommendedName>
</protein>
<organism evidence="10 11">
    <name type="scientific">Papaver somniferum</name>
    <name type="common">Opium poppy</name>
    <dbReference type="NCBI Taxonomy" id="3469"/>
    <lineage>
        <taxon>Eukaryota</taxon>
        <taxon>Viridiplantae</taxon>
        <taxon>Streptophyta</taxon>
        <taxon>Embryophyta</taxon>
        <taxon>Tracheophyta</taxon>
        <taxon>Spermatophyta</taxon>
        <taxon>Magnoliopsida</taxon>
        <taxon>Ranunculales</taxon>
        <taxon>Papaveraceae</taxon>
        <taxon>Papaveroideae</taxon>
        <taxon>Papaver</taxon>
    </lineage>
</organism>
<name>A0A4Y7JEA7_PAPSO</name>